<dbReference type="EMBL" id="CP012605">
    <property type="protein sequence ID" value="ANH74910.1"/>
    <property type="molecule type" value="Genomic_DNA"/>
</dbReference>
<evidence type="ECO:0000313" key="2">
    <source>
        <dbReference type="Proteomes" id="UP000077927"/>
    </source>
</evidence>
<dbReference type="KEGG" id="rin:ACS15_2717"/>
<dbReference type="Proteomes" id="UP000077927">
    <property type="component" value="Chromosome 1"/>
</dbReference>
<evidence type="ECO:0000313" key="1">
    <source>
        <dbReference type="EMBL" id="ANH74910.1"/>
    </source>
</evidence>
<reference evidence="1 2" key="1">
    <citation type="submission" date="2015-09" db="EMBL/GenBank/DDBJ databases">
        <authorList>
            <person name="Xu Y."/>
            <person name="Nagy A."/>
            <person name="Liu N.T."/>
            <person name="Nou X."/>
        </authorList>
    </citation>
    <scope>NUCLEOTIDE SEQUENCE [LARGE SCALE GENOMIC DNA]</scope>
    <source>
        <strain evidence="1 2">FC1138</strain>
    </source>
</reference>
<proteinExistence type="predicted"/>
<organism evidence="1 2">
    <name type="scientific">Ralstonia insidiosa</name>
    <dbReference type="NCBI Taxonomy" id="190721"/>
    <lineage>
        <taxon>Bacteria</taxon>
        <taxon>Pseudomonadati</taxon>
        <taxon>Pseudomonadota</taxon>
        <taxon>Betaproteobacteria</taxon>
        <taxon>Burkholderiales</taxon>
        <taxon>Burkholderiaceae</taxon>
        <taxon>Ralstonia</taxon>
    </lineage>
</organism>
<sequence>MAAIGQKAACVKAVTVPANEPQYALPKSNGRTSMGLHTYSFGPDQ</sequence>
<gene>
    <name evidence="1" type="ORF">ACS15_2717</name>
</gene>
<accession>A0AAC9BJ77</accession>
<dbReference type="AlphaFoldDB" id="A0AAC9BJ77"/>
<protein>
    <submittedName>
        <fullName evidence="1">Uncharacterized protein</fullName>
    </submittedName>
</protein>
<name>A0AAC9BJ77_9RALS</name>